<dbReference type="GO" id="GO:0009187">
    <property type="term" value="P:cyclic nucleotide metabolic process"/>
    <property type="evidence" value="ECO:0007669"/>
    <property type="project" value="TreeGrafter"/>
</dbReference>
<dbReference type="SUPFAM" id="SSF55144">
    <property type="entry name" value="LigT-like"/>
    <property type="match status" value="1"/>
</dbReference>
<dbReference type="Gene3D" id="3.90.1140.10">
    <property type="entry name" value="Cyclic phosphodiesterase"/>
    <property type="match status" value="1"/>
</dbReference>
<dbReference type="InterPro" id="IPR012386">
    <property type="entry name" value="Cyclic-nucl_3Pdiesterase"/>
</dbReference>
<dbReference type="GO" id="GO:0004113">
    <property type="term" value="F:2',3'-cyclic-nucleotide 3'-phosphodiesterase activity"/>
    <property type="evidence" value="ECO:0007669"/>
    <property type="project" value="TreeGrafter"/>
</dbReference>
<evidence type="ECO:0000256" key="1">
    <source>
        <dbReference type="SAM" id="MobiDB-lite"/>
    </source>
</evidence>
<proteinExistence type="predicted"/>
<keyword evidence="3" id="KW-1185">Reference proteome</keyword>
<dbReference type="PANTHER" id="PTHR28141">
    <property type="entry name" value="2',3'-CYCLIC-NUCLEOTIDE 3'-PHOSPHODIESTERASE"/>
    <property type="match status" value="1"/>
</dbReference>
<evidence type="ECO:0008006" key="4">
    <source>
        <dbReference type="Google" id="ProtNLM"/>
    </source>
</evidence>
<dbReference type="Pfam" id="PF07823">
    <property type="entry name" value="CPDase"/>
    <property type="match status" value="1"/>
</dbReference>
<dbReference type="AlphaFoldDB" id="A0A1B7MPQ1"/>
<dbReference type="STRING" id="1314800.A0A1B7MPQ1"/>
<sequence length="402" mass="43701">MVHALWLVPSEPERKALKRLMSFRPPSYSSKTHSSRSYPKFDPHITLATFSSSSSLPLAELLPQIVKAPPVYFESIKVGINYLGSLFVDMSRSQELMDLHEDIMGHLKKRKIHAASHSFPHMALFYLHEAVRGERLQLADKLRDSGRVLEQRGITGVALNCALDGAAPEFRAMTDFVGSEIWLVDCTGAVADWKVLEKQKVPQKVQTPSEKQRVLKKKRPVEKEKTEKGKAKTEKVEKEEVPEKPKGSEKRTLAQSSPSIPADDVTSRHSGGGGSAPTASLHSKRRSAPPASILKRQSAPPASLHSKGQSAPPASLHSKGRGAPPASIHSKRQSAPPASIHSKRQSAPPASLHSKRQTAPSQHSSDGATSHSGSKGSASSKQSLALKIVPTTGVIYIYPHKD</sequence>
<dbReference type="Proteomes" id="UP000092154">
    <property type="component" value="Unassembled WGS sequence"/>
</dbReference>
<accession>A0A1B7MPQ1</accession>
<feature type="compositionally biased region" description="Low complexity" evidence="1">
    <location>
        <begin position="367"/>
        <end position="385"/>
    </location>
</feature>
<dbReference type="PANTHER" id="PTHR28141:SF1">
    <property type="entry name" value="2',3'-CYCLIC-NUCLEOTIDE 3'-PHOSPHODIESTERASE"/>
    <property type="match status" value="1"/>
</dbReference>
<organism evidence="2 3">
    <name type="scientific">Rhizopogon vinicolor AM-OR11-026</name>
    <dbReference type="NCBI Taxonomy" id="1314800"/>
    <lineage>
        <taxon>Eukaryota</taxon>
        <taxon>Fungi</taxon>
        <taxon>Dikarya</taxon>
        <taxon>Basidiomycota</taxon>
        <taxon>Agaricomycotina</taxon>
        <taxon>Agaricomycetes</taxon>
        <taxon>Agaricomycetidae</taxon>
        <taxon>Boletales</taxon>
        <taxon>Suillineae</taxon>
        <taxon>Rhizopogonaceae</taxon>
        <taxon>Rhizopogon</taxon>
    </lineage>
</organism>
<feature type="compositionally biased region" description="Basic and acidic residues" evidence="1">
    <location>
        <begin position="221"/>
        <end position="252"/>
    </location>
</feature>
<name>A0A1B7MPQ1_9AGAM</name>
<dbReference type="EMBL" id="KV448593">
    <property type="protein sequence ID" value="OAX34578.1"/>
    <property type="molecule type" value="Genomic_DNA"/>
</dbReference>
<reference evidence="2 3" key="1">
    <citation type="submission" date="2016-06" db="EMBL/GenBank/DDBJ databases">
        <title>Comparative genomics of the ectomycorrhizal sister species Rhizopogon vinicolor and Rhizopogon vesiculosus (Basidiomycota: Boletales) reveals a divergence of the mating type B locus.</title>
        <authorList>
            <consortium name="DOE Joint Genome Institute"/>
            <person name="Mujic A.B."/>
            <person name="Kuo A."/>
            <person name="Tritt A."/>
            <person name="Lipzen A."/>
            <person name="Chen C."/>
            <person name="Johnson J."/>
            <person name="Sharma A."/>
            <person name="Barry K."/>
            <person name="Grigoriev I.V."/>
            <person name="Spatafora J.W."/>
        </authorList>
    </citation>
    <scope>NUCLEOTIDE SEQUENCE [LARGE SCALE GENOMIC DNA]</scope>
    <source>
        <strain evidence="2 3">AM-OR11-026</strain>
    </source>
</reference>
<dbReference type="OrthoDB" id="514292at2759"/>
<protein>
    <recommendedName>
        <fullName evidence="4">LigT-like protein</fullName>
    </recommendedName>
</protein>
<feature type="compositionally biased region" description="Polar residues" evidence="1">
    <location>
        <begin position="357"/>
        <end position="366"/>
    </location>
</feature>
<feature type="region of interest" description="Disordered" evidence="1">
    <location>
        <begin position="200"/>
        <end position="385"/>
    </location>
</feature>
<dbReference type="InterPro" id="IPR009097">
    <property type="entry name" value="Cyclic_Pdiesterase"/>
</dbReference>
<gene>
    <name evidence="2" type="ORF">K503DRAFT_774397</name>
</gene>
<evidence type="ECO:0000313" key="3">
    <source>
        <dbReference type="Proteomes" id="UP000092154"/>
    </source>
</evidence>
<dbReference type="InParanoid" id="A0A1B7MPQ1"/>
<evidence type="ECO:0000313" key="2">
    <source>
        <dbReference type="EMBL" id="OAX34578.1"/>
    </source>
</evidence>